<gene>
    <name evidence="3" type="ORF">UY23_C0001G0350</name>
</gene>
<feature type="transmembrane region" description="Helical" evidence="1">
    <location>
        <begin position="7"/>
        <end position="26"/>
    </location>
</feature>
<evidence type="ECO:0000256" key="1">
    <source>
        <dbReference type="SAM" id="Phobius"/>
    </source>
</evidence>
<protein>
    <recommendedName>
        <fullName evidence="2">Thioredoxin domain-containing protein</fullName>
    </recommendedName>
</protein>
<proteinExistence type="predicted"/>
<dbReference type="EMBL" id="LCPF01000001">
    <property type="protein sequence ID" value="KKU91744.1"/>
    <property type="molecule type" value="Genomic_DNA"/>
</dbReference>
<dbReference type="SUPFAM" id="SSF52833">
    <property type="entry name" value="Thioredoxin-like"/>
    <property type="match status" value="1"/>
</dbReference>
<evidence type="ECO:0000259" key="2">
    <source>
        <dbReference type="Pfam" id="PF00085"/>
    </source>
</evidence>
<evidence type="ECO:0000313" key="3">
    <source>
        <dbReference type="EMBL" id="KKU91744.1"/>
    </source>
</evidence>
<dbReference type="InterPro" id="IPR036249">
    <property type="entry name" value="Thioredoxin-like_sf"/>
</dbReference>
<keyword evidence="1" id="KW-0472">Membrane</keyword>
<dbReference type="InterPro" id="IPR013766">
    <property type="entry name" value="Thioredoxin_domain"/>
</dbReference>
<dbReference type="PANTHER" id="PTHR34573">
    <property type="entry name" value="VKC DOMAIN-CONTAINING PROTEIN"/>
    <property type="match status" value="1"/>
</dbReference>
<dbReference type="Proteomes" id="UP000034956">
    <property type="component" value="Unassembled WGS sequence"/>
</dbReference>
<keyword evidence="1" id="KW-0812">Transmembrane</keyword>
<dbReference type="AlphaFoldDB" id="A0A0G1UCA5"/>
<feature type="transmembrane region" description="Helical" evidence="1">
    <location>
        <begin position="38"/>
        <end position="56"/>
    </location>
</feature>
<keyword evidence="1" id="KW-1133">Transmembrane helix</keyword>
<reference evidence="3 4" key="1">
    <citation type="journal article" date="2015" name="Nature">
        <title>rRNA introns, odd ribosomes, and small enigmatic genomes across a large radiation of phyla.</title>
        <authorList>
            <person name="Brown C.T."/>
            <person name="Hug L.A."/>
            <person name="Thomas B.C."/>
            <person name="Sharon I."/>
            <person name="Castelle C.J."/>
            <person name="Singh A."/>
            <person name="Wilkins M.J."/>
            <person name="Williams K.H."/>
            <person name="Banfield J.F."/>
        </authorList>
    </citation>
    <scope>NUCLEOTIDE SEQUENCE [LARGE SCALE GENOMIC DNA]</scope>
</reference>
<dbReference type="Pfam" id="PF00085">
    <property type="entry name" value="Thioredoxin"/>
    <property type="match status" value="1"/>
</dbReference>
<feature type="domain" description="Thioredoxin" evidence="2">
    <location>
        <begin position="46"/>
        <end position="120"/>
    </location>
</feature>
<accession>A0A0G1UCA5</accession>
<sequence length="128" mass="13673">MKKDTKTVIGVLVLIVAAVVIVMAVSANRPRTPGKLDAFAACLKTSGVVFYGAYWCSHCQNQKAMFGKSEDLLPYVECSNPSGTGQTAICTQKGIQGYPTWIFKDGSELTGEVPLDQLAQKTGCALPQ</sequence>
<comment type="caution">
    <text evidence="3">The sequence shown here is derived from an EMBL/GenBank/DDBJ whole genome shotgun (WGS) entry which is preliminary data.</text>
</comment>
<dbReference type="PANTHER" id="PTHR34573:SF1">
    <property type="entry name" value="VITAMIN K EPOXIDE REDUCTASE DOMAIN-CONTAINING PROTEIN"/>
    <property type="match status" value="1"/>
</dbReference>
<evidence type="ECO:0000313" key="4">
    <source>
        <dbReference type="Proteomes" id="UP000034956"/>
    </source>
</evidence>
<dbReference type="Gene3D" id="3.40.30.10">
    <property type="entry name" value="Glutaredoxin"/>
    <property type="match status" value="1"/>
</dbReference>
<organism evidence="3 4">
    <name type="scientific">Candidatus Jorgensenbacteria bacterium GW2011_GWA1_48_11</name>
    <dbReference type="NCBI Taxonomy" id="1618660"/>
    <lineage>
        <taxon>Bacteria</taxon>
        <taxon>Candidatus Joergenseniibacteriota</taxon>
    </lineage>
</organism>
<name>A0A0G1UCA5_9BACT</name>